<keyword evidence="4" id="KW-1185">Reference proteome</keyword>
<dbReference type="InterPro" id="IPR007139">
    <property type="entry name" value="DUF349"/>
</dbReference>
<evidence type="ECO:0000256" key="1">
    <source>
        <dbReference type="SAM" id="Coils"/>
    </source>
</evidence>
<evidence type="ECO:0000313" key="4">
    <source>
        <dbReference type="Proteomes" id="UP000002247"/>
    </source>
</evidence>
<dbReference type="Pfam" id="PF03993">
    <property type="entry name" value="DUF349"/>
    <property type="match status" value="3"/>
</dbReference>
<protein>
    <recommendedName>
        <fullName evidence="5">DNA repair ATPase</fullName>
    </recommendedName>
</protein>
<evidence type="ECO:0008006" key="5">
    <source>
        <dbReference type="Google" id="ProtNLM"/>
    </source>
</evidence>
<dbReference type="OrthoDB" id="5422202at2"/>
<feature type="region of interest" description="Disordered" evidence="2">
    <location>
        <begin position="1"/>
        <end position="47"/>
    </location>
</feature>
<dbReference type="Proteomes" id="UP000002247">
    <property type="component" value="Chromosome"/>
</dbReference>
<feature type="coiled-coil region" evidence="1">
    <location>
        <begin position="133"/>
        <end position="178"/>
    </location>
</feature>
<evidence type="ECO:0000313" key="3">
    <source>
        <dbReference type="EMBL" id="ADG97418.1"/>
    </source>
</evidence>
<dbReference type="EMBL" id="CP001958">
    <property type="protein sequence ID" value="ADG97418.1"/>
    <property type="molecule type" value="Genomic_DNA"/>
</dbReference>
<keyword evidence="1" id="KW-0175">Coiled coil</keyword>
<dbReference type="KEGG" id="srt:Srot_0945"/>
<accession>D6ZEP4</accession>
<gene>
    <name evidence="3" type="ordered locus">Srot_0945</name>
</gene>
<dbReference type="HOGENOM" id="CLU_024630_1_0_11"/>
<evidence type="ECO:0000256" key="2">
    <source>
        <dbReference type="SAM" id="MobiDB-lite"/>
    </source>
</evidence>
<dbReference type="eggNOG" id="COG1196">
    <property type="taxonomic scope" value="Bacteria"/>
</dbReference>
<proteinExistence type="predicted"/>
<name>D6ZEP4_SEGRD</name>
<sequence>MNAEAPTQTEQKPSPADIGPRPRPVPRPGAQAAPKTGGALKADPARHGRIDEHGAVWLITAEGERQIGVWEAGTVEEGLAHFGRRFEDISTEVEILRTRLEKGADARKTKTAAEDLLRGLPEAAALGDFAALREQLTALVAKAEERHAGERERRAAHKQEAAAEREQLAQEAEQIARSSTDWKAAGQRLRDILERWKSIKGLDRDVDEALWARYKAARDQFNDRRQAHFAELDRSRAQVKKRKEELVAKAEQIAKSSDPDSAPASFREIRAAWKKLGPASREDENQLWARLNAAQDAFAAAREQNESEHQAEYEANAAAKESLLARLERTNPQEKLAEARSVLREVRDRWEKIGQVPKDRVKELSRRLQEAAARIEDADRRSWTKSDPELKARAHQFVERAEQFEAQAAKAKASGKAKDEQKLLEQAAQWRQWAEQAQSAVGD</sequence>
<dbReference type="AlphaFoldDB" id="D6ZEP4"/>
<dbReference type="STRING" id="640132.Srot_0945"/>
<organism evidence="3 4">
    <name type="scientific">Segniliparus rotundus (strain ATCC BAA-972 / CDC 1076 / CIP 108378 / DSM 44985 / JCM 13578)</name>
    <dbReference type="NCBI Taxonomy" id="640132"/>
    <lineage>
        <taxon>Bacteria</taxon>
        <taxon>Bacillati</taxon>
        <taxon>Actinomycetota</taxon>
        <taxon>Actinomycetes</taxon>
        <taxon>Mycobacteriales</taxon>
        <taxon>Segniliparaceae</taxon>
        <taxon>Segniliparus</taxon>
    </lineage>
</organism>
<feature type="compositionally biased region" description="Polar residues" evidence="2">
    <location>
        <begin position="1"/>
        <end position="12"/>
    </location>
</feature>
<reference evidence="3 4" key="1">
    <citation type="journal article" date="2010" name="Stand. Genomic Sci.">
        <title>Complete genome sequence of Segniliparus rotundus type strain (CDC 1076).</title>
        <authorList>
            <person name="Sikorski J."/>
            <person name="Lapidus A."/>
            <person name="Copeland A."/>
            <person name="Misra M."/>
            <person name="Glavina Del Rio T."/>
            <person name="Nolan M."/>
            <person name="Lucas S."/>
            <person name="Chen F."/>
            <person name="Tice H."/>
            <person name="Cheng J.F."/>
            <person name="Jando M."/>
            <person name="Schneider S."/>
            <person name="Bruce D."/>
            <person name="Goodwin L."/>
            <person name="Pitluck S."/>
            <person name="Liolios K."/>
            <person name="Mikhailova N."/>
            <person name="Pati A."/>
            <person name="Ivanova N."/>
            <person name="Mavromatis K."/>
            <person name="Chen A."/>
            <person name="Palaniappan K."/>
            <person name="Chertkov O."/>
            <person name="Land M."/>
            <person name="Hauser L."/>
            <person name="Chang Y.J."/>
            <person name="Jeffries C.D."/>
            <person name="Brettin T."/>
            <person name="Detter J.C."/>
            <person name="Han C."/>
            <person name="Rohde M."/>
            <person name="Goker M."/>
            <person name="Bristow J."/>
            <person name="Eisen J.A."/>
            <person name="Markowitz V."/>
            <person name="Hugenholtz P."/>
            <person name="Kyrpides N.C."/>
            <person name="Klenk H.P."/>
        </authorList>
    </citation>
    <scope>NUCLEOTIDE SEQUENCE [LARGE SCALE GENOMIC DNA]</scope>
    <source>
        <strain evidence="4">ATCC BAA-972 / CDC 1076 / CIP 108378 / DSM 44985 / JCM 13578</strain>
    </source>
</reference>
<dbReference type="RefSeq" id="WP_013137874.1">
    <property type="nucleotide sequence ID" value="NC_014168.1"/>
</dbReference>